<feature type="transmembrane region" description="Helical" evidence="7">
    <location>
        <begin position="286"/>
        <end position="304"/>
    </location>
</feature>
<gene>
    <name evidence="8" type="ORF">ACIGXA_06990</name>
</gene>
<evidence type="ECO:0000256" key="7">
    <source>
        <dbReference type="SAM" id="Phobius"/>
    </source>
</evidence>
<keyword evidence="9" id="KW-1185">Reference proteome</keyword>
<evidence type="ECO:0000256" key="6">
    <source>
        <dbReference type="SAM" id="MobiDB-lite"/>
    </source>
</evidence>
<protein>
    <submittedName>
        <fullName evidence="8">ABC transporter permease</fullName>
    </submittedName>
</protein>
<comment type="subcellular location">
    <subcellularLocation>
        <location evidence="1">Cell membrane</location>
        <topology evidence="1">Multi-pass membrane protein</topology>
    </subcellularLocation>
</comment>
<sequence>MSDTPHAPAPDLSAPTDVPAGAPVGVPAAVPEADEHRRVEELAAHAAKEGVRTGPFASLGGIGGIGGIGGRGGGAGGGRGAGALRHLALVIALGILCAIGAITKGSSFATTSNMVLILSLAAVIGVVTVGMTFVIIGGGIDLSVGALIALASVWSTTTGSQAQGPAVMIFTSVLVGTLCGLLNGLLIAYGRLVAFIVTLATMVATRGLAEQLSDRKSQIVTADTFLSIAETRWLGMPLLVYIFAAVVVLGWLVLNRTTFGRRTFAVGGNPEAARLAGINVRLHTCLLYVVSGFCCGIAAVMLTAQANTGASTHGMLYELNAIAAVVVGGTLLTGGFGSVLGSILGVLVFTTITDLFILNNLTTPIQEIAQGAIIIAVLLIQRWGRGRSVTT</sequence>
<feature type="transmembrane region" description="Helical" evidence="7">
    <location>
        <begin position="83"/>
        <end position="103"/>
    </location>
</feature>
<dbReference type="EMBL" id="JBITYG010000002">
    <property type="protein sequence ID" value="MFI9100253.1"/>
    <property type="molecule type" value="Genomic_DNA"/>
</dbReference>
<accession>A0ABW8C1F0</accession>
<evidence type="ECO:0000256" key="1">
    <source>
        <dbReference type="ARBA" id="ARBA00004651"/>
    </source>
</evidence>
<feature type="compositionally biased region" description="Low complexity" evidence="6">
    <location>
        <begin position="18"/>
        <end position="27"/>
    </location>
</feature>
<evidence type="ECO:0000313" key="9">
    <source>
        <dbReference type="Proteomes" id="UP001614394"/>
    </source>
</evidence>
<feature type="transmembrane region" description="Helical" evidence="7">
    <location>
        <begin position="316"/>
        <end position="349"/>
    </location>
</feature>
<evidence type="ECO:0000256" key="2">
    <source>
        <dbReference type="ARBA" id="ARBA00022475"/>
    </source>
</evidence>
<dbReference type="PANTHER" id="PTHR32196">
    <property type="entry name" value="ABC TRANSPORTER PERMEASE PROTEIN YPHD-RELATED-RELATED"/>
    <property type="match status" value="1"/>
</dbReference>
<keyword evidence="3 7" id="KW-0812">Transmembrane</keyword>
<keyword evidence="2" id="KW-1003">Cell membrane</keyword>
<proteinExistence type="predicted"/>
<keyword evidence="5 7" id="KW-0472">Membrane</keyword>
<feature type="region of interest" description="Disordered" evidence="6">
    <location>
        <begin position="1"/>
        <end position="27"/>
    </location>
</feature>
<feature type="transmembrane region" description="Helical" evidence="7">
    <location>
        <begin position="233"/>
        <end position="254"/>
    </location>
</feature>
<keyword evidence="4 7" id="KW-1133">Transmembrane helix</keyword>
<evidence type="ECO:0000256" key="3">
    <source>
        <dbReference type="ARBA" id="ARBA00022692"/>
    </source>
</evidence>
<dbReference type="CDD" id="cd06579">
    <property type="entry name" value="TM_PBP1_transp_AraH_like"/>
    <property type="match status" value="1"/>
</dbReference>
<name>A0ABW8C1F0_9ACTN</name>
<evidence type="ECO:0000256" key="4">
    <source>
        <dbReference type="ARBA" id="ARBA00022989"/>
    </source>
</evidence>
<dbReference type="InterPro" id="IPR001851">
    <property type="entry name" value="ABC_transp_permease"/>
</dbReference>
<evidence type="ECO:0000256" key="5">
    <source>
        <dbReference type="ARBA" id="ARBA00023136"/>
    </source>
</evidence>
<organism evidence="8 9">
    <name type="scientific">Streptomyces fildesensis</name>
    <dbReference type="NCBI Taxonomy" id="375757"/>
    <lineage>
        <taxon>Bacteria</taxon>
        <taxon>Bacillati</taxon>
        <taxon>Actinomycetota</taxon>
        <taxon>Actinomycetes</taxon>
        <taxon>Kitasatosporales</taxon>
        <taxon>Streptomycetaceae</taxon>
        <taxon>Streptomyces</taxon>
    </lineage>
</organism>
<dbReference type="PANTHER" id="PTHR32196:SF72">
    <property type="entry name" value="RIBOSE IMPORT PERMEASE PROTEIN RBSC"/>
    <property type="match status" value="1"/>
</dbReference>
<feature type="transmembrane region" description="Helical" evidence="7">
    <location>
        <begin position="115"/>
        <end position="136"/>
    </location>
</feature>
<comment type="caution">
    <text evidence="8">The sequence shown here is derived from an EMBL/GenBank/DDBJ whole genome shotgun (WGS) entry which is preliminary data.</text>
</comment>
<feature type="transmembrane region" description="Helical" evidence="7">
    <location>
        <begin position="166"/>
        <end position="186"/>
    </location>
</feature>
<dbReference type="RefSeq" id="WP_399645258.1">
    <property type="nucleotide sequence ID" value="NZ_JBITYG010000002.1"/>
</dbReference>
<dbReference type="Proteomes" id="UP001614394">
    <property type="component" value="Unassembled WGS sequence"/>
</dbReference>
<dbReference type="Pfam" id="PF02653">
    <property type="entry name" value="BPD_transp_2"/>
    <property type="match status" value="1"/>
</dbReference>
<evidence type="ECO:0000313" key="8">
    <source>
        <dbReference type="EMBL" id="MFI9100253.1"/>
    </source>
</evidence>
<reference evidence="8 9" key="1">
    <citation type="submission" date="2024-10" db="EMBL/GenBank/DDBJ databases">
        <title>The Natural Products Discovery Center: Release of the First 8490 Sequenced Strains for Exploring Actinobacteria Biosynthetic Diversity.</title>
        <authorList>
            <person name="Kalkreuter E."/>
            <person name="Kautsar S.A."/>
            <person name="Yang D."/>
            <person name="Bader C.D."/>
            <person name="Teijaro C.N."/>
            <person name="Fluegel L."/>
            <person name="Davis C.M."/>
            <person name="Simpson J.R."/>
            <person name="Lauterbach L."/>
            <person name="Steele A.D."/>
            <person name="Gui C."/>
            <person name="Meng S."/>
            <person name="Li G."/>
            <person name="Viehrig K."/>
            <person name="Ye F."/>
            <person name="Su P."/>
            <person name="Kiefer A.F."/>
            <person name="Nichols A."/>
            <person name="Cepeda A.J."/>
            <person name="Yan W."/>
            <person name="Fan B."/>
            <person name="Jiang Y."/>
            <person name="Adhikari A."/>
            <person name="Zheng C.-J."/>
            <person name="Schuster L."/>
            <person name="Cowan T.M."/>
            <person name="Smanski M.J."/>
            <person name="Chevrette M.G."/>
            <person name="De Carvalho L.P.S."/>
            <person name="Shen B."/>
        </authorList>
    </citation>
    <scope>NUCLEOTIDE SEQUENCE [LARGE SCALE GENOMIC DNA]</scope>
    <source>
        <strain evidence="8 9">NPDC053399</strain>
    </source>
</reference>
<feature type="transmembrane region" description="Helical" evidence="7">
    <location>
        <begin position="192"/>
        <end position="209"/>
    </location>
</feature>